<gene>
    <name evidence="1" type="ORF">MCHLO_02131</name>
</gene>
<dbReference type="EMBL" id="DF839781">
    <property type="protein sequence ID" value="GAT44515.1"/>
    <property type="molecule type" value="Genomic_DNA"/>
</dbReference>
<dbReference type="SUPFAM" id="SSF52047">
    <property type="entry name" value="RNI-like"/>
    <property type="match status" value="1"/>
</dbReference>
<evidence type="ECO:0000313" key="2">
    <source>
        <dbReference type="Proteomes" id="UP000815677"/>
    </source>
</evidence>
<sequence>MSTSSSASPQPEPRLPQELLDLILDLVTDTPTLKSCALAARSLLYTAQKHLFTRLTIFPAARTVGWRPWRTPLNPTKLAELFAASPALATHVRELTLLSDSGSGNPAWLGQGPVPVSRTLYVFTGLTTLVIESRVTRLSWLQFPGPLKAALCALVALPSMTSVTLRNIRFTSTTHLMDLLSGGKALRHLTLGLIMAATSPGPASGEMQEVPAQELLALESITLDAFSGTLFTALANQIDPRALRNLDIKVRGPPYEALAQNLVLAHAENLHTLRVALGHEHTDASTIDLRTLPRLHTLELAVELAYMYKPDDYAPLRWVSHILGRLFQPEHDSESPRLGLRTLVLDMFVDDADLRHGGRLFRDLGTLVPCLRAWGAQLSESHGAREEGLLVVRLDAELDFSISAPRLEGDVRDCLGDVTVWRWVRVEVVLLGLA</sequence>
<name>A0ABQ0L074_MYCCL</name>
<reference evidence="1" key="1">
    <citation type="submission" date="2014-09" db="EMBL/GenBank/DDBJ databases">
        <title>Genome sequence of the luminous mushroom Mycena chlorophos for searching fungal bioluminescence genes.</title>
        <authorList>
            <person name="Tanaka Y."/>
            <person name="Kasuga D."/>
            <person name="Oba Y."/>
            <person name="Hase S."/>
            <person name="Sato K."/>
            <person name="Oba Y."/>
            <person name="Sakakibara Y."/>
        </authorList>
    </citation>
    <scope>NUCLEOTIDE SEQUENCE</scope>
</reference>
<organism evidence="1 2">
    <name type="scientific">Mycena chlorophos</name>
    <name type="common">Agaric fungus</name>
    <name type="synonym">Agaricus chlorophos</name>
    <dbReference type="NCBI Taxonomy" id="658473"/>
    <lineage>
        <taxon>Eukaryota</taxon>
        <taxon>Fungi</taxon>
        <taxon>Dikarya</taxon>
        <taxon>Basidiomycota</taxon>
        <taxon>Agaricomycotina</taxon>
        <taxon>Agaricomycetes</taxon>
        <taxon>Agaricomycetidae</taxon>
        <taxon>Agaricales</taxon>
        <taxon>Marasmiineae</taxon>
        <taxon>Mycenaceae</taxon>
        <taxon>Mycena</taxon>
    </lineage>
</organism>
<accession>A0ABQ0L074</accession>
<dbReference type="Proteomes" id="UP000815677">
    <property type="component" value="Unassembled WGS sequence"/>
</dbReference>
<evidence type="ECO:0000313" key="1">
    <source>
        <dbReference type="EMBL" id="GAT44515.1"/>
    </source>
</evidence>
<evidence type="ECO:0008006" key="3">
    <source>
        <dbReference type="Google" id="ProtNLM"/>
    </source>
</evidence>
<proteinExistence type="predicted"/>
<keyword evidence="2" id="KW-1185">Reference proteome</keyword>
<protein>
    <recommendedName>
        <fullName evidence="3">F-box domain-containing protein</fullName>
    </recommendedName>
</protein>